<feature type="transmembrane region" description="Helical" evidence="2">
    <location>
        <begin position="92"/>
        <end position="116"/>
    </location>
</feature>
<keyword evidence="2" id="KW-0812">Transmembrane</keyword>
<evidence type="ECO:0000313" key="4">
    <source>
        <dbReference type="Proteomes" id="UP000322873"/>
    </source>
</evidence>
<evidence type="ECO:0000256" key="1">
    <source>
        <dbReference type="SAM" id="MobiDB-lite"/>
    </source>
</evidence>
<feature type="region of interest" description="Disordered" evidence="1">
    <location>
        <begin position="291"/>
        <end position="317"/>
    </location>
</feature>
<keyword evidence="4" id="KW-1185">Reference proteome</keyword>
<sequence>MAPFRAFPKRADDGPQTEVSLAELLASDLFRNGAFAPPPDVIQNLTNPDDIGSVLIIVTAIGLVVIFICVFLRGWTKFMILGSPVRMAWSDLTFTLAILTIIAVFVAGFVATTGYGGGTGDSPMGCISIEILHTTKSRFLECDLMKGWKRPKKIGAALIFAIGFLYESRKGLEPKKSTAGSKASEPIEREESQKTKKLNPDLGVSILDESLEKAIRETRNLQIMADVQSTIKEQAVDDEARSIGRISYDTTGQLLSPIEQSRYTSGWTPLAKKYSRPLGKFASVDHRILGDGGKSGLTPREHTTTLGKNKRKNRSEKTPVDLEIYQRKRFNGFTNLDLDSIQALAALDTNVIHQNLENPIHPCFALERWVVESQMPKHKGAIPILGREEGFWIANNPVVWRMLKPCLRLATLMLHHECKYSWLDALLNGRSEAVPNSPKGLKLQRFFSRRHGERINHCSPEIIERTIQDLTSRVVLGFHSGYEDVATGLPRSRTSRNAITRNHTVYDRIEVLISIELAQPLLRIDLTDAEKMGNRLRVATTLVHEFAIWGGQPTSLITQVYNRGGPGLPNLGIVKTSWFTDKNKSYQTSRKAPPLNRKPRRGRIDTFHTYDYWPVPTSWYGTLFTEEFWGNVRKFGPEAKKMKIETFGMRFLSDDHPDARTRIDDGRMNIGGGWPYEAPQTRGKTKRFRIKSKIASTLTQQANDDDIRENHDPLDYLNARPPIVTYSCPRWDDITGYLFDHRGPLELALDSMGVLWEPFPGFGIVKRIATGWPPPTPGPNSISLPTPIGEPDQEDMETLDNLMSDQEVQEALYEYCGEGRDLDIETFRRWLVYRFDAEEFNGENATEEFRDIIWETVREGGAYFTLGPKDIVRFIYPLKIFEKRKQMNLRKRG</sequence>
<gene>
    <name evidence="3" type="ORF">EYC84_002780</name>
</gene>
<accession>A0A5M9JMM9</accession>
<feature type="compositionally biased region" description="Basic and acidic residues" evidence="1">
    <location>
        <begin position="185"/>
        <end position="194"/>
    </location>
</feature>
<keyword evidence="2" id="KW-1133">Transmembrane helix</keyword>
<dbReference type="AlphaFoldDB" id="A0A5M9JMM9"/>
<keyword evidence="2" id="KW-0472">Membrane</keyword>
<evidence type="ECO:0000313" key="3">
    <source>
        <dbReference type="EMBL" id="KAA8570511.1"/>
    </source>
</evidence>
<organism evidence="3 4">
    <name type="scientific">Monilinia fructicola</name>
    <name type="common">Brown rot fungus</name>
    <name type="synonym">Ciboria fructicola</name>
    <dbReference type="NCBI Taxonomy" id="38448"/>
    <lineage>
        <taxon>Eukaryota</taxon>
        <taxon>Fungi</taxon>
        <taxon>Dikarya</taxon>
        <taxon>Ascomycota</taxon>
        <taxon>Pezizomycotina</taxon>
        <taxon>Leotiomycetes</taxon>
        <taxon>Helotiales</taxon>
        <taxon>Sclerotiniaceae</taxon>
        <taxon>Monilinia</taxon>
    </lineage>
</organism>
<feature type="region of interest" description="Disordered" evidence="1">
    <location>
        <begin position="174"/>
        <end position="195"/>
    </location>
</feature>
<feature type="transmembrane region" description="Helical" evidence="2">
    <location>
        <begin position="51"/>
        <end position="72"/>
    </location>
</feature>
<dbReference type="EMBL" id="VICG01000007">
    <property type="protein sequence ID" value="KAA8570511.1"/>
    <property type="molecule type" value="Genomic_DNA"/>
</dbReference>
<proteinExistence type="predicted"/>
<dbReference type="Proteomes" id="UP000322873">
    <property type="component" value="Unassembled WGS sequence"/>
</dbReference>
<reference evidence="3 4" key="1">
    <citation type="submission" date="2019-06" db="EMBL/GenBank/DDBJ databases">
        <title>Genome Sequence of the Brown Rot Fungal Pathogen Monilinia fructicola.</title>
        <authorList>
            <person name="De Miccolis Angelini R.M."/>
            <person name="Landi L."/>
            <person name="Abate D."/>
            <person name="Pollastro S."/>
            <person name="Romanazzi G."/>
            <person name="Faretra F."/>
        </authorList>
    </citation>
    <scope>NUCLEOTIDE SEQUENCE [LARGE SCALE GENOMIC DNA]</scope>
    <source>
        <strain evidence="3 4">Mfrc123</strain>
    </source>
</reference>
<dbReference type="VEuPathDB" id="FungiDB:MFRU_031g00570"/>
<comment type="caution">
    <text evidence="3">The sequence shown here is derived from an EMBL/GenBank/DDBJ whole genome shotgun (WGS) entry which is preliminary data.</text>
</comment>
<protein>
    <submittedName>
        <fullName evidence="3">Uncharacterized protein</fullName>
    </submittedName>
</protein>
<evidence type="ECO:0000256" key="2">
    <source>
        <dbReference type="SAM" id="Phobius"/>
    </source>
</evidence>
<name>A0A5M9JMM9_MONFR</name>